<evidence type="ECO:0000313" key="3">
    <source>
        <dbReference type="Proteomes" id="UP000297299"/>
    </source>
</evidence>
<feature type="domain" description="FAD dependent oxidoreductase" evidence="1">
    <location>
        <begin position="63"/>
        <end position="467"/>
    </location>
</feature>
<keyword evidence="3" id="KW-1185">Reference proteome</keyword>
<dbReference type="SUPFAM" id="SSF51905">
    <property type="entry name" value="FAD/NAD(P)-binding domain"/>
    <property type="match status" value="1"/>
</dbReference>
<dbReference type="GO" id="GO:0005737">
    <property type="term" value="C:cytoplasm"/>
    <property type="evidence" value="ECO:0007669"/>
    <property type="project" value="TreeGrafter"/>
</dbReference>
<name>A0A4Y8CV92_9HELO</name>
<dbReference type="Gene3D" id="3.50.50.60">
    <property type="entry name" value="FAD/NAD(P)-binding domain"/>
    <property type="match status" value="1"/>
</dbReference>
<dbReference type="EMBL" id="PHWZ01000345">
    <property type="protein sequence ID" value="TEY44685.1"/>
    <property type="molecule type" value="Genomic_DNA"/>
</dbReference>
<evidence type="ECO:0000313" key="2">
    <source>
        <dbReference type="EMBL" id="TEY44685.1"/>
    </source>
</evidence>
<dbReference type="Gene3D" id="3.30.9.10">
    <property type="entry name" value="D-Amino Acid Oxidase, subunit A, domain 2"/>
    <property type="match status" value="1"/>
</dbReference>
<evidence type="ECO:0000259" key="1">
    <source>
        <dbReference type="Pfam" id="PF01266"/>
    </source>
</evidence>
<proteinExistence type="predicted"/>
<dbReference type="InterPro" id="IPR036188">
    <property type="entry name" value="FAD/NAD-bd_sf"/>
</dbReference>
<dbReference type="InterPro" id="IPR006076">
    <property type="entry name" value="FAD-dep_OxRdtase"/>
</dbReference>
<gene>
    <name evidence="2" type="ORF">BOTCAL_0346g00030</name>
</gene>
<dbReference type="PANTHER" id="PTHR13847">
    <property type="entry name" value="SARCOSINE DEHYDROGENASE-RELATED"/>
    <property type="match status" value="1"/>
</dbReference>
<dbReference type="Pfam" id="PF01266">
    <property type="entry name" value="DAO"/>
    <property type="match status" value="1"/>
</dbReference>
<dbReference type="OrthoDB" id="429143at2759"/>
<dbReference type="AlphaFoldDB" id="A0A4Y8CV92"/>
<organism evidence="2 3">
    <name type="scientific">Botryotinia calthae</name>
    <dbReference type="NCBI Taxonomy" id="38488"/>
    <lineage>
        <taxon>Eukaryota</taxon>
        <taxon>Fungi</taxon>
        <taxon>Dikarya</taxon>
        <taxon>Ascomycota</taxon>
        <taxon>Pezizomycotina</taxon>
        <taxon>Leotiomycetes</taxon>
        <taxon>Helotiales</taxon>
        <taxon>Sclerotiniaceae</taxon>
        <taxon>Botryotinia</taxon>
    </lineage>
</organism>
<sequence>MSFIIPQLGSSYIPLTVRQEALDRVFTDPGIPDAVHSTKSFWMKEPHPEVASVQSEHLSEFADYVIVGSGITGASVAQALLEGLATASSSEVQSLPHPKVIMLEARDSCSGATGRNGGHILETGEEYAMLKERLGKEEAIKIHKLRISHLKALIKSAEYLGLTEETQVREVRFLSVYFHQEAWEDVRKDIELFMAEMPDDSKGWGFIETNQLAKEFGIPNAAGAVTGIAGAMWPYKFVTGLLAHLRKQFTSEFLLETNTSVSEIRGGNDYYEVMTPRGTIKTKHVIHCTNAHIGHLVPGIKGCIFPIVGQMSEQPPGDKFKPQSDHSWIFNYDRGFDYLTQLPVTSASNGEMMMGGGYAQTQGGGIHETGISKDAELNMYANIHLRGVLGAVFAPENWGTVREQAVTAMWTGNMGFSTDGLPWVGKLPASLTERNTTTGQGAEWAAAAFSGEGMVHAWLSGKALAEMIRSYDAGESGVATVPEWFPEAMVISEKRLATSRLARDAQAESERGVL</sequence>
<dbReference type="STRING" id="38488.A0A4Y8CV92"/>
<reference evidence="2 3" key="1">
    <citation type="submission" date="2017-11" db="EMBL/GenBank/DDBJ databases">
        <title>Comparative genomics of Botrytis spp.</title>
        <authorList>
            <person name="Valero-Jimenez C.A."/>
            <person name="Tapia P."/>
            <person name="Veloso J."/>
            <person name="Silva-Moreno E."/>
            <person name="Staats M."/>
            <person name="Valdes J.H."/>
            <person name="Van Kan J.A.L."/>
        </authorList>
    </citation>
    <scope>NUCLEOTIDE SEQUENCE [LARGE SCALE GENOMIC DNA]</scope>
    <source>
        <strain evidence="2 3">MUCL2830</strain>
    </source>
</reference>
<dbReference type="PANTHER" id="PTHR13847:SF213">
    <property type="entry name" value="DEPENDENT OXIDOREDUCTASE, PUTATIVE-RELATED"/>
    <property type="match status" value="1"/>
</dbReference>
<comment type="caution">
    <text evidence="2">The sequence shown here is derived from an EMBL/GenBank/DDBJ whole genome shotgun (WGS) entry which is preliminary data.</text>
</comment>
<accession>A0A4Y8CV92</accession>
<protein>
    <recommendedName>
        <fullName evidence="1">FAD dependent oxidoreductase domain-containing protein</fullName>
    </recommendedName>
</protein>
<dbReference type="Proteomes" id="UP000297299">
    <property type="component" value="Unassembled WGS sequence"/>
</dbReference>